<organism evidence="6">
    <name type="scientific">marine metagenome</name>
    <dbReference type="NCBI Taxonomy" id="408172"/>
    <lineage>
        <taxon>unclassified sequences</taxon>
        <taxon>metagenomes</taxon>
        <taxon>ecological metagenomes</taxon>
    </lineage>
</organism>
<comment type="cofactor">
    <cofactor evidence="1">
        <name>pyridoxal 5'-phosphate</name>
        <dbReference type="ChEBI" id="CHEBI:597326"/>
    </cofactor>
</comment>
<dbReference type="GO" id="GO:0006565">
    <property type="term" value="P:L-serine catabolic process"/>
    <property type="evidence" value="ECO:0007669"/>
    <property type="project" value="TreeGrafter"/>
</dbReference>
<evidence type="ECO:0000256" key="3">
    <source>
        <dbReference type="ARBA" id="ARBA00022898"/>
    </source>
</evidence>
<dbReference type="PANTHER" id="PTHR48078:SF6">
    <property type="entry name" value="L-THREONINE DEHYDRATASE CATABOLIC TDCB"/>
    <property type="match status" value="1"/>
</dbReference>
<dbReference type="InterPro" id="IPR050147">
    <property type="entry name" value="Ser/Thr_Dehydratase"/>
</dbReference>
<comment type="similarity">
    <text evidence="2">Belongs to the serine/threonine dehydratase family.</text>
</comment>
<feature type="domain" description="Tryptophan synthase beta chain-like PALP" evidence="5">
    <location>
        <begin position="19"/>
        <end position="147"/>
    </location>
</feature>
<dbReference type="FunFam" id="3.40.50.1100:FF:000005">
    <property type="entry name" value="Threonine dehydratase catabolic"/>
    <property type="match status" value="1"/>
</dbReference>
<dbReference type="GO" id="GO:0004794">
    <property type="term" value="F:threonine deaminase activity"/>
    <property type="evidence" value="ECO:0007669"/>
    <property type="project" value="TreeGrafter"/>
</dbReference>
<dbReference type="AlphaFoldDB" id="A0A382XGI2"/>
<dbReference type="InterPro" id="IPR001926">
    <property type="entry name" value="TrpB-like_PALP"/>
</dbReference>
<accession>A0A382XGI2</accession>
<protein>
    <recommendedName>
        <fullName evidence="5">Tryptophan synthase beta chain-like PALP domain-containing protein</fullName>
    </recommendedName>
</protein>
<dbReference type="EMBL" id="UINC01167650">
    <property type="protein sequence ID" value="SVD70276.1"/>
    <property type="molecule type" value="Genomic_DNA"/>
</dbReference>
<evidence type="ECO:0000259" key="5">
    <source>
        <dbReference type="Pfam" id="PF00291"/>
    </source>
</evidence>
<gene>
    <name evidence="6" type="ORF">METZ01_LOCUS423130</name>
</gene>
<evidence type="ECO:0000313" key="6">
    <source>
        <dbReference type="EMBL" id="SVD70276.1"/>
    </source>
</evidence>
<keyword evidence="3" id="KW-0663">Pyridoxal phosphate</keyword>
<sequence length="147" mass="15899">MTVLFSDVEEAAKQHGDDILHTQCCLSHPLTQCTGIKVYVKYENRQHTGAFKVRGTLTRLLTLSEEQKITGVVSVSAGNHAQGVAYNAKRLGIPATIVMPDSTPFTKVRNTTNLGANVVIEGATLNEAAQHAEILASTQNLAFIHPF</sequence>
<feature type="non-terminal residue" evidence="6">
    <location>
        <position position="147"/>
    </location>
</feature>
<dbReference type="PANTHER" id="PTHR48078">
    <property type="entry name" value="THREONINE DEHYDRATASE, MITOCHONDRIAL-RELATED"/>
    <property type="match status" value="1"/>
</dbReference>
<evidence type="ECO:0000256" key="4">
    <source>
        <dbReference type="ARBA" id="ARBA00023239"/>
    </source>
</evidence>
<dbReference type="GO" id="GO:0003941">
    <property type="term" value="F:L-serine ammonia-lyase activity"/>
    <property type="evidence" value="ECO:0007669"/>
    <property type="project" value="TreeGrafter"/>
</dbReference>
<dbReference type="Pfam" id="PF00291">
    <property type="entry name" value="PALP"/>
    <property type="match status" value="1"/>
</dbReference>
<keyword evidence="4" id="KW-0456">Lyase</keyword>
<dbReference type="InterPro" id="IPR036052">
    <property type="entry name" value="TrpB-like_PALP_sf"/>
</dbReference>
<evidence type="ECO:0000256" key="2">
    <source>
        <dbReference type="ARBA" id="ARBA00010869"/>
    </source>
</evidence>
<dbReference type="GO" id="GO:0006567">
    <property type="term" value="P:L-threonine catabolic process"/>
    <property type="evidence" value="ECO:0007669"/>
    <property type="project" value="TreeGrafter"/>
</dbReference>
<evidence type="ECO:0000256" key="1">
    <source>
        <dbReference type="ARBA" id="ARBA00001933"/>
    </source>
</evidence>
<dbReference type="Gene3D" id="3.40.50.1100">
    <property type="match status" value="2"/>
</dbReference>
<reference evidence="6" key="1">
    <citation type="submission" date="2018-05" db="EMBL/GenBank/DDBJ databases">
        <authorList>
            <person name="Lanie J.A."/>
            <person name="Ng W.-L."/>
            <person name="Kazmierczak K.M."/>
            <person name="Andrzejewski T.M."/>
            <person name="Davidsen T.M."/>
            <person name="Wayne K.J."/>
            <person name="Tettelin H."/>
            <person name="Glass J.I."/>
            <person name="Rusch D."/>
            <person name="Podicherti R."/>
            <person name="Tsui H.-C.T."/>
            <person name="Winkler M.E."/>
        </authorList>
    </citation>
    <scope>NUCLEOTIDE SEQUENCE</scope>
</reference>
<proteinExistence type="inferred from homology"/>
<name>A0A382XGI2_9ZZZZ</name>
<dbReference type="SUPFAM" id="SSF53686">
    <property type="entry name" value="Tryptophan synthase beta subunit-like PLP-dependent enzymes"/>
    <property type="match status" value="1"/>
</dbReference>
<dbReference type="GO" id="GO:0009097">
    <property type="term" value="P:isoleucine biosynthetic process"/>
    <property type="evidence" value="ECO:0007669"/>
    <property type="project" value="TreeGrafter"/>
</dbReference>